<gene>
    <name evidence="1" type="ORF">GALL_479050</name>
</gene>
<dbReference type="AlphaFoldDB" id="A0A1J5PYY1"/>
<proteinExistence type="predicted"/>
<organism evidence="1">
    <name type="scientific">mine drainage metagenome</name>
    <dbReference type="NCBI Taxonomy" id="410659"/>
    <lineage>
        <taxon>unclassified sequences</taxon>
        <taxon>metagenomes</taxon>
        <taxon>ecological metagenomes</taxon>
    </lineage>
</organism>
<reference evidence="1" key="1">
    <citation type="submission" date="2016-10" db="EMBL/GenBank/DDBJ databases">
        <title>Sequence of Gallionella enrichment culture.</title>
        <authorList>
            <person name="Poehlein A."/>
            <person name="Muehling M."/>
            <person name="Daniel R."/>
        </authorList>
    </citation>
    <scope>NUCLEOTIDE SEQUENCE</scope>
</reference>
<name>A0A1J5PYY1_9ZZZZ</name>
<comment type="caution">
    <text evidence="1">The sequence shown here is derived from an EMBL/GenBank/DDBJ whole genome shotgun (WGS) entry which is preliminary data.</text>
</comment>
<evidence type="ECO:0000313" key="1">
    <source>
        <dbReference type="EMBL" id="OIQ70483.1"/>
    </source>
</evidence>
<protein>
    <submittedName>
        <fullName evidence="1">Uncharacterized protein</fullName>
    </submittedName>
</protein>
<dbReference type="EMBL" id="MLJW01004181">
    <property type="protein sequence ID" value="OIQ70483.1"/>
    <property type="molecule type" value="Genomic_DNA"/>
</dbReference>
<accession>A0A1J5PYY1</accession>
<sequence>MQDAKQVVLSAHRDAAAILAQWGVERSKVARGGGVRVPKTLKDRGAAIMNPAGFWARALEGSDSRPREIELGLKMAAAKLKAGDMAFVLESGLGQVAWLSALALELRGDADELPVDSAGRARLLALAMRAQGAAAKLMVSLGAMATMGPGGTVIFEDD</sequence>